<dbReference type="GO" id="GO:0008474">
    <property type="term" value="F:palmitoyl-(protein) hydrolase activity"/>
    <property type="evidence" value="ECO:0007669"/>
    <property type="project" value="TreeGrafter"/>
</dbReference>
<dbReference type="PANTHER" id="PTHR10655:SF63">
    <property type="entry name" value="PHOSPHOLIPASE_CARBOXYLESTERASE_THIOESTERASE DOMAIN-CONTAINING PROTEIN"/>
    <property type="match status" value="1"/>
</dbReference>
<name>A0A6J3LXC3_9PEZI</name>
<sequence>MAELQPTSQHRRTVIFLHGRDSNALEFSEEFLESQASNDLTLPEIFTDTKWLFPTALMITSSRFGCEMSQWFDMHSTEDPHDREYEQDLIPAMEQIQEIIALEAEIVGAGNVVLGGISQGCAVAIHALLRAHLRLGGFIGLCGWMPRRDEITTMSTEEAKKTPGLLCHAQDDDVVNVRFGGELRDLLIAIGMKVRWQEYPDGGHWVNEPRGVDDMVSFLKSVSG</sequence>
<evidence type="ECO:0000313" key="4">
    <source>
        <dbReference type="RefSeq" id="XP_033457436.1"/>
    </source>
</evidence>
<dbReference type="GO" id="GO:0005737">
    <property type="term" value="C:cytoplasm"/>
    <property type="evidence" value="ECO:0007669"/>
    <property type="project" value="TreeGrafter"/>
</dbReference>
<reference evidence="4" key="3">
    <citation type="submission" date="2025-08" db="UniProtKB">
        <authorList>
            <consortium name="RefSeq"/>
        </authorList>
    </citation>
    <scope>IDENTIFICATION</scope>
    <source>
        <strain evidence="4">CBS 342.82</strain>
    </source>
</reference>
<reference evidence="4" key="2">
    <citation type="submission" date="2020-04" db="EMBL/GenBank/DDBJ databases">
        <authorList>
            <consortium name="NCBI Genome Project"/>
        </authorList>
    </citation>
    <scope>NUCLEOTIDE SEQUENCE</scope>
    <source>
        <strain evidence="4">CBS 342.82</strain>
    </source>
</reference>
<organism evidence="4">
    <name type="scientific">Dissoconium aciculare CBS 342.82</name>
    <dbReference type="NCBI Taxonomy" id="1314786"/>
    <lineage>
        <taxon>Eukaryota</taxon>
        <taxon>Fungi</taxon>
        <taxon>Dikarya</taxon>
        <taxon>Ascomycota</taxon>
        <taxon>Pezizomycotina</taxon>
        <taxon>Dothideomycetes</taxon>
        <taxon>Dothideomycetidae</taxon>
        <taxon>Mycosphaerellales</taxon>
        <taxon>Dissoconiaceae</taxon>
        <taxon>Dissoconium</taxon>
    </lineage>
</organism>
<protein>
    <submittedName>
        <fullName evidence="4">Alpha/beta-hydrolase</fullName>
    </submittedName>
</protein>
<dbReference type="Pfam" id="PF02230">
    <property type="entry name" value="Abhydrolase_2"/>
    <property type="match status" value="1"/>
</dbReference>
<keyword evidence="3" id="KW-1185">Reference proteome</keyword>
<dbReference type="InterPro" id="IPR003140">
    <property type="entry name" value="PLipase/COase/thioEstase"/>
</dbReference>
<dbReference type="OrthoDB" id="2418081at2759"/>
<accession>A0A6J3LXC3</accession>
<dbReference type="Gene3D" id="3.40.50.1820">
    <property type="entry name" value="alpha/beta hydrolase"/>
    <property type="match status" value="1"/>
</dbReference>
<dbReference type="Proteomes" id="UP000504637">
    <property type="component" value="Unplaced"/>
</dbReference>
<dbReference type="GeneID" id="54361172"/>
<dbReference type="PANTHER" id="PTHR10655">
    <property type="entry name" value="LYSOPHOSPHOLIPASE-RELATED"/>
    <property type="match status" value="1"/>
</dbReference>
<feature type="domain" description="Phospholipase/carboxylesterase/thioesterase" evidence="2">
    <location>
        <begin position="6"/>
        <end position="221"/>
    </location>
</feature>
<evidence type="ECO:0000256" key="1">
    <source>
        <dbReference type="ARBA" id="ARBA00006499"/>
    </source>
</evidence>
<dbReference type="InterPro" id="IPR050565">
    <property type="entry name" value="LYPA1-2/EST-like"/>
</dbReference>
<comment type="similarity">
    <text evidence="1">Belongs to the AB hydrolase superfamily. AB hydrolase 2 family.</text>
</comment>
<evidence type="ECO:0000313" key="3">
    <source>
        <dbReference type="Proteomes" id="UP000504637"/>
    </source>
</evidence>
<gene>
    <name evidence="4" type="ORF">K489DRAFT_372896</name>
</gene>
<dbReference type="AlphaFoldDB" id="A0A6J3LXC3"/>
<dbReference type="InterPro" id="IPR029058">
    <property type="entry name" value="AB_hydrolase_fold"/>
</dbReference>
<dbReference type="GO" id="GO:0052689">
    <property type="term" value="F:carboxylic ester hydrolase activity"/>
    <property type="evidence" value="ECO:0007669"/>
    <property type="project" value="TreeGrafter"/>
</dbReference>
<evidence type="ECO:0000259" key="2">
    <source>
        <dbReference type="Pfam" id="PF02230"/>
    </source>
</evidence>
<proteinExistence type="inferred from homology"/>
<reference evidence="4" key="1">
    <citation type="submission" date="2020-01" db="EMBL/GenBank/DDBJ databases">
        <authorList>
            <consortium name="DOE Joint Genome Institute"/>
            <person name="Haridas S."/>
            <person name="Albert R."/>
            <person name="Binder M."/>
            <person name="Bloem J."/>
            <person name="Labutti K."/>
            <person name="Salamov A."/>
            <person name="Andreopoulos B."/>
            <person name="Baker S.E."/>
            <person name="Barry K."/>
            <person name="Bills G."/>
            <person name="Bluhm B.H."/>
            <person name="Cannon C."/>
            <person name="Castanera R."/>
            <person name="Culley D.E."/>
            <person name="Daum C."/>
            <person name="Ezra D."/>
            <person name="Gonzalez J.B."/>
            <person name="Henrissat B."/>
            <person name="Kuo A."/>
            <person name="Liang C."/>
            <person name="Lipzen A."/>
            <person name="Lutzoni F."/>
            <person name="Magnuson J."/>
            <person name="Mondo S."/>
            <person name="Nolan M."/>
            <person name="Ohm R."/>
            <person name="Pangilinan J."/>
            <person name="Park H.-J."/>
            <person name="Ramirez L."/>
            <person name="Alfaro M."/>
            <person name="Sun H."/>
            <person name="Tritt A."/>
            <person name="Yoshinaga Y."/>
            <person name="Zwiers L.-H."/>
            <person name="Turgeon B.G."/>
            <person name="Goodwin S.B."/>
            <person name="Spatafora J.W."/>
            <person name="Crous P.W."/>
            <person name="Grigoriev I.V."/>
        </authorList>
    </citation>
    <scope>NUCLEOTIDE SEQUENCE</scope>
    <source>
        <strain evidence="4">CBS 342.82</strain>
    </source>
</reference>
<dbReference type="RefSeq" id="XP_033457436.1">
    <property type="nucleotide sequence ID" value="XM_033603372.1"/>
</dbReference>
<dbReference type="SUPFAM" id="SSF53474">
    <property type="entry name" value="alpha/beta-Hydrolases"/>
    <property type="match status" value="1"/>
</dbReference>